<evidence type="ECO:0000259" key="1">
    <source>
        <dbReference type="Pfam" id="PF08818"/>
    </source>
</evidence>
<proteinExistence type="predicted"/>
<dbReference type="InterPro" id="IPR014922">
    <property type="entry name" value="YdhG-like"/>
</dbReference>
<accession>A0ABS1SPC5</accession>
<dbReference type="EMBL" id="QYAD01000001">
    <property type="protein sequence ID" value="MBL3688967.1"/>
    <property type="molecule type" value="Genomic_DNA"/>
</dbReference>
<evidence type="ECO:0000313" key="3">
    <source>
        <dbReference type="Proteomes" id="UP001646141"/>
    </source>
</evidence>
<protein>
    <submittedName>
        <fullName evidence="2">DUF1801 domain-containing protein</fullName>
    </submittedName>
</protein>
<keyword evidence="3" id="KW-1185">Reference proteome</keyword>
<gene>
    <name evidence="2" type="ORF">D3226_03215</name>
</gene>
<sequence length="90" mass="9862">MVRSTFPSAEEMFKYGGLHYLRDGVPFAGIYAYKKHVSVEINGAAHLANPHGHLVGAGGGSGRKHVRLTHVTDISEKRVADYLALAWEML</sequence>
<dbReference type="SUPFAM" id="SSF159888">
    <property type="entry name" value="YdhG-like"/>
    <property type="match status" value="1"/>
</dbReference>
<reference evidence="2 3" key="1">
    <citation type="submission" date="2018-09" db="EMBL/GenBank/DDBJ databases">
        <title>Comparative genomics of Leucobacter spp.</title>
        <authorList>
            <person name="Reis A.C."/>
            <person name="Kolvenbach B.A."/>
            <person name="Corvini P.F.X."/>
            <person name="Nunes O.C."/>
        </authorList>
    </citation>
    <scope>NUCLEOTIDE SEQUENCE [LARGE SCALE GENOMIC DNA]</scope>
    <source>
        <strain evidence="2 3">L-1</strain>
    </source>
</reference>
<feature type="domain" description="YdhG-like" evidence="1">
    <location>
        <begin position="2"/>
        <end position="86"/>
    </location>
</feature>
<comment type="caution">
    <text evidence="2">The sequence shown here is derived from an EMBL/GenBank/DDBJ whole genome shotgun (WGS) entry which is preliminary data.</text>
</comment>
<dbReference type="Pfam" id="PF08818">
    <property type="entry name" value="DUF1801"/>
    <property type="match status" value="1"/>
</dbReference>
<dbReference type="Proteomes" id="UP001646141">
    <property type="component" value="Unassembled WGS sequence"/>
</dbReference>
<name>A0ABS1SPC5_9MICO</name>
<evidence type="ECO:0000313" key="2">
    <source>
        <dbReference type="EMBL" id="MBL3688967.1"/>
    </source>
</evidence>
<organism evidence="2 3">
    <name type="scientific">Leucobacter chromiireducens subsp. chromiireducens</name>
    <dbReference type="NCBI Taxonomy" id="660067"/>
    <lineage>
        <taxon>Bacteria</taxon>
        <taxon>Bacillati</taxon>
        <taxon>Actinomycetota</taxon>
        <taxon>Actinomycetes</taxon>
        <taxon>Micrococcales</taxon>
        <taxon>Microbacteriaceae</taxon>
        <taxon>Leucobacter</taxon>
    </lineage>
</organism>
<dbReference type="Gene3D" id="3.90.1150.200">
    <property type="match status" value="1"/>
</dbReference>